<gene>
    <name evidence="1" type="ORF">rsdtw13_41360</name>
</gene>
<organism evidence="1 2">
    <name type="scientific">Inconstantimicrobium mannanitabidum</name>
    <dbReference type="NCBI Taxonomy" id="1604901"/>
    <lineage>
        <taxon>Bacteria</taxon>
        <taxon>Bacillati</taxon>
        <taxon>Bacillota</taxon>
        <taxon>Clostridia</taxon>
        <taxon>Eubacteriales</taxon>
        <taxon>Clostridiaceae</taxon>
        <taxon>Inconstantimicrobium</taxon>
    </lineage>
</organism>
<comment type="caution">
    <text evidence="1">The sequence shown here is derived from an EMBL/GenBank/DDBJ whole genome shotgun (WGS) entry which is preliminary data.</text>
</comment>
<dbReference type="EMBL" id="BROD01000001">
    <property type="protein sequence ID" value="GKX68878.1"/>
    <property type="molecule type" value="Genomic_DNA"/>
</dbReference>
<evidence type="ECO:0000313" key="2">
    <source>
        <dbReference type="Proteomes" id="UP001058074"/>
    </source>
</evidence>
<name>A0ACB5RIC8_9CLOT</name>
<proteinExistence type="predicted"/>
<reference evidence="1" key="1">
    <citation type="journal article" date="2025" name="Int. J. Syst. Evol. Microbiol.">
        <title>Inconstantimicrobium mannanitabidum sp. nov., a novel member of the family Clostridiaceae isolated from anoxic soil under the treatment of reductive soil disinfestation.</title>
        <authorList>
            <person name="Ueki A."/>
            <person name="Tonouchi A."/>
            <person name="Honma S."/>
            <person name="Kaku N."/>
            <person name="Ueki K."/>
        </authorList>
    </citation>
    <scope>NUCLEOTIDE SEQUENCE</scope>
    <source>
        <strain evidence="1">TW13</strain>
    </source>
</reference>
<sequence length="181" mass="20812">MGIERKFKRSRWYKGTTFIDKQIYYSSGHKVFLAFYGTLCALLLTGIITLLFSLITDNKLKNPDGYIITSILISCFSLMPLYGFTLIFKLLTKRITLSVIDGKVILHGAITTKIIRITDIDVIKKANTRQDAILIKAMKNKSVNSHSKMTIPEFWFAKEDLLKFIESLEIQKINRKIKIDL</sequence>
<accession>A0ACB5RIC8</accession>
<evidence type="ECO:0000313" key="1">
    <source>
        <dbReference type="EMBL" id="GKX68878.1"/>
    </source>
</evidence>
<protein>
    <submittedName>
        <fullName evidence="1">Uncharacterized protein</fullName>
    </submittedName>
</protein>
<dbReference type="Proteomes" id="UP001058074">
    <property type="component" value="Unassembled WGS sequence"/>
</dbReference>
<keyword evidence="2" id="KW-1185">Reference proteome</keyword>